<comment type="caution">
    <text evidence="3">The sequence shown here is derived from an EMBL/GenBank/DDBJ whole genome shotgun (WGS) entry which is preliminary data.</text>
</comment>
<gene>
    <name evidence="3" type="ORF">H2200_009018</name>
</gene>
<evidence type="ECO:0000313" key="3">
    <source>
        <dbReference type="EMBL" id="KAJ9607007.1"/>
    </source>
</evidence>
<reference evidence="3" key="1">
    <citation type="submission" date="2022-10" db="EMBL/GenBank/DDBJ databases">
        <title>Culturing micro-colonial fungi from biological soil crusts in the Mojave desert and describing Neophaeococcomyces mojavensis, and introducing the new genera and species Taxawa tesnikishii.</title>
        <authorList>
            <person name="Kurbessoian T."/>
            <person name="Stajich J.E."/>
        </authorList>
    </citation>
    <scope>NUCLEOTIDE SEQUENCE</scope>
    <source>
        <strain evidence="3">TK_41</strain>
    </source>
</reference>
<feature type="compositionally biased region" description="Basic residues" evidence="1">
    <location>
        <begin position="1"/>
        <end position="10"/>
    </location>
</feature>
<keyword evidence="2" id="KW-1133">Transmembrane helix</keyword>
<accession>A0AA38X537</accession>
<dbReference type="AlphaFoldDB" id="A0AA38X537"/>
<dbReference type="EMBL" id="JAPDRK010000013">
    <property type="protein sequence ID" value="KAJ9607007.1"/>
    <property type="molecule type" value="Genomic_DNA"/>
</dbReference>
<feature type="transmembrane region" description="Helical" evidence="2">
    <location>
        <begin position="46"/>
        <end position="68"/>
    </location>
</feature>
<feature type="transmembrane region" description="Helical" evidence="2">
    <location>
        <begin position="75"/>
        <end position="96"/>
    </location>
</feature>
<feature type="transmembrane region" description="Helical" evidence="2">
    <location>
        <begin position="167"/>
        <end position="185"/>
    </location>
</feature>
<name>A0AA38X537_9EURO</name>
<feature type="transmembrane region" description="Helical" evidence="2">
    <location>
        <begin position="140"/>
        <end position="160"/>
    </location>
</feature>
<keyword evidence="2" id="KW-0472">Membrane</keyword>
<evidence type="ECO:0000256" key="2">
    <source>
        <dbReference type="SAM" id="Phobius"/>
    </source>
</evidence>
<feature type="region of interest" description="Disordered" evidence="1">
    <location>
        <begin position="1"/>
        <end position="38"/>
    </location>
</feature>
<evidence type="ECO:0000313" key="4">
    <source>
        <dbReference type="Proteomes" id="UP001172673"/>
    </source>
</evidence>
<keyword evidence="2" id="KW-0812">Transmembrane</keyword>
<keyword evidence="4" id="KW-1185">Reference proteome</keyword>
<evidence type="ECO:0000256" key="1">
    <source>
        <dbReference type="SAM" id="MobiDB-lite"/>
    </source>
</evidence>
<protein>
    <submittedName>
        <fullName evidence="3">Uncharacterized protein</fullName>
    </submittedName>
</protein>
<sequence>MDSTRLRKAFKYPTDDDGTGSHEDMDEEEQEQVLESMQASETSSNAIYTLLFTGLPLVVILPFIRYLFLSTSSSMALLCLLSITSLVSSAYMMYMIPLGTPLGSLSKVLRPTPSAQQQRDHAFSRTSFLLTSDESPINQYLPYLNAFISVLLFLASWAYRSRTGAPAGFWVVLLFPGINFIMVFMTKRSMAEVQTGLSELRGMRYEYKGA</sequence>
<proteinExistence type="predicted"/>
<dbReference type="Proteomes" id="UP001172673">
    <property type="component" value="Unassembled WGS sequence"/>
</dbReference>
<organism evidence="3 4">
    <name type="scientific">Cladophialophora chaetospira</name>
    <dbReference type="NCBI Taxonomy" id="386627"/>
    <lineage>
        <taxon>Eukaryota</taxon>
        <taxon>Fungi</taxon>
        <taxon>Dikarya</taxon>
        <taxon>Ascomycota</taxon>
        <taxon>Pezizomycotina</taxon>
        <taxon>Eurotiomycetes</taxon>
        <taxon>Chaetothyriomycetidae</taxon>
        <taxon>Chaetothyriales</taxon>
        <taxon>Herpotrichiellaceae</taxon>
        <taxon>Cladophialophora</taxon>
    </lineage>
</organism>